<dbReference type="EMBL" id="QWVS01000048">
    <property type="protein sequence ID" value="RID82413.1"/>
    <property type="molecule type" value="Genomic_DNA"/>
</dbReference>
<name>A0A398B3V8_9BACI</name>
<reference evidence="1 2" key="1">
    <citation type="submission" date="2018-08" db="EMBL/GenBank/DDBJ databases">
        <title>Bacillus jemisoniae sp. nov., Bacillus chryseoplanitiae sp. nov., Bacillus resnikiae sp. nov., and Bacillus frankliniae sp. nov., isolated from Viking spacecraft and associated surfaces.</title>
        <authorList>
            <person name="Seuylemezian A."/>
            <person name="Vaishampayan P."/>
        </authorList>
    </citation>
    <scope>NUCLEOTIDE SEQUENCE [LARGE SCALE GENOMIC DNA]</scope>
    <source>
        <strain evidence="1 2">MA001</strain>
    </source>
</reference>
<evidence type="ECO:0000313" key="1">
    <source>
        <dbReference type="EMBL" id="RID82413.1"/>
    </source>
</evidence>
<keyword evidence="2" id="KW-1185">Reference proteome</keyword>
<comment type="caution">
    <text evidence="1">The sequence shown here is derived from an EMBL/GenBank/DDBJ whole genome shotgun (WGS) entry which is preliminary data.</text>
</comment>
<dbReference type="RefSeq" id="WP_119118576.1">
    <property type="nucleotide sequence ID" value="NZ_QWVS01000048.1"/>
</dbReference>
<gene>
    <name evidence="1" type="ORF">D1953_18190</name>
</gene>
<proteinExistence type="predicted"/>
<dbReference type="AlphaFoldDB" id="A0A398B3V8"/>
<organism evidence="1 2">
    <name type="scientific">Peribacillus asahii</name>
    <dbReference type="NCBI Taxonomy" id="228899"/>
    <lineage>
        <taxon>Bacteria</taxon>
        <taxon>Bacillati</taxon>
        <taxon>Bacillota</taxon>
        <taxon>Bacilli</taxon>
        <taxon>Bacillales</taxon>
        <taxon>Bacillaceae</taxon>
        <taxon>Peribacillus</taxon>
    </lineage>
</organism>
<sequence>MYADVILSPCHGVVEKISINENSRFYAWKPLFHIKTADGRLEIVHTCVNGEVESLEVLEGEHVVTGMVLAYFKEDLFVIGSD</sequence>
<protein>
    <submittedName>
        <fullName evidence="1">Uncharacterized protein</fullName>
    </submittedName>
</protein>
<dbReference type="Proteomes" id="UP000266016">
    <property type="component" value="Unassembled WGS sequence"/>
</dbReference>
<accession>A0A398B3V8</accession>
<evidence type="ECO:0000313" key="2">
    <source>
        <dbReference type="Proteomes" id="UP000266016"/>
    </source>
</evidence>